<dbReference type="PROSITE" id="PS50240">
    <property type="entry name" value="TRYPSIN_DOM"/>
    <property type="match status" value="1"/>
</dbReference>
<dbReference type="GeneID" id="106821000"/>
<evidence type="ECO:0000313" key="6">
    <source>
        <dbReference type="RefSeq" id="XP_014681117.1"/>
    </source>
</evidence>
<keyword evidence="2" id="KW-0378">Hydrolase</keyword>
<organism evidence="5 6">
    <name type="scientific">Priapulus caudatus</name>
    <name type="common">Priapulid worm</name>
    <dbReference type="NCBI Taxonomy" id="37621"/>
    <lineage>
        <taxon>Eukaryota</taxon>
        <taxon>Metazoa</taxon>
        <taxon>Ecdysozoa</taxon>
        <taxon>Scalidophora</taxon>
        <taxon>Priapulida</taxon>
        <taxon>Priapulimorpha</taxon>
        <taxon>Priapulimorphida</taxon>
        <taxon>Priapulidae</taxon>
        <taxon>Priapulus</taxon>
    </lineage>
</organism>
<dbReference type="InterPro" id="IPR001254">
    <property type="entry name" value="Trypsin_dom"/>
</dbReference>
<protein>
    <submittedName>
        <fullName evidence="6">Chymotrypsin B-like</fullName>
    </submittedName>
</protein>
<dbReference type="InterPro" id="IPR009003">
    <property type="entry name" value="Peptidase_S1_PA"/>
</dbReference>
<evidence type="ECO:0000259" key="4">
    <source>
        <dbReference type="PROSITE" id="PS50240"/>
    </source>
</evidence>
<keyword evidence="5" id="KW-1185">Reference proteome</keyword>
<dbReference type="InterPro" id="IPR043504">
    <property type="entry name" value="Peptidase_S1_PA_chymotrypsin"/>
</dbReference>
<gene>
    <name evidence="6" type="primary">LOC106821000</name>
</gene>
<evidence type="ECO:0000313" key="5">
    <source>
        <dbReference type="Proteomes" id="UP000695022"/>
    </source>
</evidence>
<evidence type="ECO:0000256" key="2">
    <source>
        <dbReference type="ARBA" id="ARBA00022801"/>
    </source>
</evidence>
<dbReference type="Proteomes" id="UP000695022">
    <property type="component" value="Unplaced"/>
</dbReference>
<sequence>MGSLQWASDGVVRTVTQQQIFPHEDYDTRTRENDIALMKLQDCVTSSATILPIALASRNSLYEGAEATASGWGTTSDSSASSSTNMHKIVIPVLSNRVCRSRSLNGIRIFNSMLCAGTDALTLCTGDSGGPLAFFENDGTATLIGVTSFGLSSCDEPAVYSRVTEHEDWIAGVMRDNS</sequence>
<dbReference type="Gene3D" id="2.40.10.10">
    <property type="entry name" value="Trypsin-like serine proteases"/>
    <property type="match status" value="2"/>
</dbReference>
<reference evidence="6" key="1">
    <citation type="submission" date="2025-08" db="UniProtKB">
        <authorList>
            <consortium name="RefSeq"/>
        </authorList>
    </citation>
    <scope>IDENTIFICATION</scope>
</reference>
<dbReference type="CDD" id="cd00190">
    <property type="entry name" value="Tryp_SPc"/>
    <property type="match status" value="1"/>
</dbReference>
<dbReference type="PRINTS" id="PR00722">
    <property type="entry name" value="CHYMOTRYPSIN"/>
</dbReference>
<evidence type="ECO:0000256" key="1">
    <source>
        <dbReference type="ARBA" id="ARBA00022670"/>
    </source>
</evidence>
<name>A0ABM1F9J6_PRICU</name>
<dbReference type="PANTHER" id="PTHR24264">
    <property type="entry name" value="TRYPSIN-RELATED"/>
    <property type="match status" value="1"/>
</dbReference>
<feature type="domain" description="Peptidase S1" evidence="4">
    <location>
        <begin position="1"/>
        <end position="175"/>
    </location>
</feature>
<dbReference type="InterPro" id="IPR001314">
    <property type="entry name" value="Peptidase_S1A"/>
</dbReference>
<dbReference type="SMART" id="SM00020">
    <property type="entry name" value="Tryp_SPc"/>
    <property type="match status" value="1"/>
</dbReference>
<proteinExistence type="predicted"/>
<dbReference type="InterPro" id="IPR050127">
    <property type="entry name" value="Serine_Proteases_S1"/>
</dbReference>
<keyword evidence="3" id="KW-0720">Serine protease</keyword>
<dbReference type="PANTHER" id="PTHR24264:SF83">
    <property type="entry name" value="COMPLEMENT FACTOR I"/>
    <property type="match status" value="1"/>
</dbReference>
<accession>A0ABM1F9J6</accession>
<keyword evidence="1" id="KW-0645">Protease</keyword>
<dbReference type="RefSeq" id="XP_014681117.1">
    <property type="nucleotide sequence ID" value="XM_014825631.1"/>
</dbReference>
<evidence type="ECO:0000256" key="3">
    <source>
        <dbReference type="ARBA" id="ARBA00022825"/>
    </source>
</evidence>
<dbReference type="Pfam" id="PF00089">
    <property type="entry name" value="Trypsin"/>
    <property type="match status" value="1"/>
</dbReference>
<dbReference type="SUPFAM" id="SSF50494">
    <property type="entry name" value="Trypsin-like serine proteases"/>
    <property type="match status" value="1"/>
</dbReference>